<evidence type="ECO:0000313" key="3">
    <source>
        <dbReference type="Proteomes" id="UP000245464"/>
    </source>
</evidence>
<evidence type="ECO:0000313" key="1">
    <source>
        <dbReference type="EMBL" id="KAF7569447.1"/>
    </source>
</evidence>
<sequence length="341" mass="38716">MTVYPASRIPIDPNGNVDLVIQGYRFLVSASRMSAISPKFGQIFNDPDHLSQRTVELPSEDPVAFRFICLSAHGHFVPQSYVSLEVVVKIADAVRRYNIPSTSSIYEVVRFYFDARTERMTNISTSDLTMLLQVARILGPTVLVQFLKDVFYRCPFSFEPLPIEPTLSHLKLKGAALRLDVAYILLRSMAESAHAQQEMYGLATMIIFKGLSLYEISSRLDQAIGNQPGYRRQLQDALDAIERANAEISFYSRSEAKLGTANGRDITQRGLLEWQSPEVSWLDIQIASEERTAYPISPSHTEFEDIEVYSRSVDEYDETRYDNTIPITRREGALRIRRNTA</sequence>
<reference evidence="1 3" key="1">
    <citation type="journal article" date="2018" name="BMC Genomics">
        <title>Comparative genomics of the wheat fungal pathogen Pyrenophora tritici-repentis reveals chromosomal variations and genome plasticity.</title>
        <authorList>
            <person name="Moolhuijzen P."/>
            <person name="See P.T."/>
            <person name="Hane J.K."/>
            <person name="Shi G."/>
            <person name="Liu Z."/>
            <person name="Oliver R.P."/>
            <person name="Moffat C.S."/>
        </authorList>
    </citation>
    <scope>NUCLEOTIDE SEQUENCE [LARGE SCALE GENOMIC DNA]</scope>
    <source>
        <strain evidence="1">M4</strain>
    </source>
</reference>
<dbReference type="Proteomes" id="UP000249757">
    <property type="component" value="Unassembled WGS sequence"/>
</dbReference>
<accession>A0A2W1HF95</accession>
<dbReference type="Proteomes" id="UP000245464">
    <property type="component" value="Chromosome 6"/>
</dbReference>
<organism evidence="2 4">
    <name type="scientific">Pyrenophora tritici-repentis</name>
    <dbReference type="NCBI Taxonomy" id="45151"/>
    <lineage>
        <taxon>Eukaryota</taxon>
        <taxon>Fungi</taxon>
        <taxon>Dikarya</taxon>
        <taxon>Ascomycota</taxon>
        <taxon>Pezizomycotina</taxon>
        <taxon>Dothideomycetes</taxon>
        <taxon>Pleosporomycetidae</taxon>
        <taxon>Pleosporales</taxon>
        <taxon>Pleosporineae</taxon>
        <taxon>Pleosporaceae</taxon>
        <taxon>Pyrenophora</taxon>
    </lineage>
</organism>
<proteinExistence type="predicted"/>
<protein>
    <submittedName>
        <fullName evidence="2">Uncharacterized protein</fullName>
    </submittedName>
</protein>
<reference evidence="2" key="3">
    <citation type="journal article" date="2022" name="bioRxiv">
        <title>A global pangenome for the wheat fungal pathogen Pyrenophora tritici-repentis and prediction of effector protein structural homology.</title>
        <authorList>
            <person name="Moolhuijzen P."/>
            <person name="See P.T."/>
            <person name="Shi G."/>
            <person name="Powell H.R."/>
            <person name="Cockram J."/>
            <person name="Jorgensen L.N."/>
            <person name="Benslimane H."/>
            <person name="Strelkov S.E."/>
            <person name="Turner J."/>
            <person name="Liu Z."/>
            <person name="Moffat C.S."/>
        </authorList>
    </citation>
    <scope>NUCLEOTIDE SEQUENCE</scope>
    <source>
        <strain evidence="2">86-124</strain>
    </source>
</reference>
<evidence type="ECO:0000313" key="4">
    <source>
        <dbReference type="Proteomes" id="UP000249757"/>
    </source>
</evidence>
<gene>
    <name evidence="2" type="ORF">Ptr86124_010867</name>
    <name evidence="1" type="ORF">PtrM4_118620</name>
</gene>
<reference evidence="2" key="2">
    <citation type="submission" date="2021-05" db="EMBL/GenBank/DDBJ databases">
        <authorList>
            <person name="Moolhuijzen P.M."/>
            <person name="Moffat C.S."/>
        </authorList>
    </citation>
    <scope>NUCLEOTIDE SEQUENCE</scope>
    <source>
        <strain evidence="2">86-124</strain>
    </source>
</reference>
<reference evidence="4" key="4">
    <citation type="journal article" date="2022" name="Microb. Genom.">
        <title>A global pangenome for the wheat fungal pathogen Pyrenophora tritici-repentis and prediction of effector protein structural homology.</title>
        <authorList>
            <person name="Moolhuijzen P.M."/>
            <person name="See P.T."/>
            <person name="Shi G."/>
            <person name="Powell H.R."/>
            <person name="Cockram J."/>
            <person name="Jorgensen L.N."/>
            <person name="Benslimane H."/>
            <person name="Strelkov S.E."/>
            <person name="Turner J."/>
            <person name="Liu Z."/>
            <person name="Moffat C.S."/>
        </authorList>
    </citation>
    <scope>NUCLEOTIDE SEQUENCE [LARGE SCALE GENOMIC DNA]</scope>
</reference>
<dbReference type="EMBL" id="NQIK02000006">
    <property type="protein sequence ID" value="KAF7569447.1"/>
    <property type="molecule type" value="Genomic_DNA"/>
</dbReference>
<evidence type="ECO:0000313" key="2">
    <source>
        <dbReference type="EMBL" id="KAI1510421.1"/>
    </source>
</evidence>
<comment type="caution">
    <text evidence="2">The sequence shown here is derived from an EMBL/GenBank/DDBJ whole genome shotgun (WGS) entry which is preliminary data.</text>
</comment>
<dbReference type="EMBL" id="NRDI02000017">
    <property type="protein sequence ID" value="KAI1510421.1"/>
    <property type="molecule type" value="Genomic_DNA"/>
</dbReference>
<keyword evidence="4" id="KW-1185">Reference proteome</keyword>
<dbReference type="AlphaFoldDB" id="A0A2W1HF95"/>
<name>A0A2W1HF95_9PLEO</name>